<dbReference type="EMBL" id="CP036349">
    <property type="protein sequence ID" value="QDV76346.1"/>
    <property type="molecule type" value="Genomic_DNA"/>
</dbReference>
<evidence type="ECO:0000256" key="2">
    <source>
        <dbReference type="SAM" id="SignalP"/>
    </source>
</evidence>
<gene>
    <name evidence="5" type="ORF">Spa11_45760</name>
</gene>
<name>A0A518KEX8_9BACT</name>
<keyword evidence="2" id="KW-0732">Signal</keyword>
<dbReference type="Gene3D" id="2.60.120.560">
    <property type="entry name" value="Exo-inulinase, domain 1"/>
    <property type="match status" value="1"/>
</dbReference>
<dbReference type="Pfam" id="PF06439">
    <property type="entry name" value="3keto-disac_hyd"/>
    <property type="match status" value="1"/>
</dbReference>
<feature type="signal peptide" evidence="2">
    <location>
        <begin position="1"/>
        <end position="27"/>
    </location>
</feature>
<evidence type="ECO:0000256" key="1">
    <source>
        <dbReference type="SAM" id="MobiDB-lite"/>
    </source>
</evidence>
<sequence precursor="true">MTPHPSRNFRAALALLCALAATPVCLAAQPKDEGSGWQDLLAVDALTDGWRGYKTDTPPGAWSLKDGLLTGAGTGGDLVTREEYGDFDLRFEFKIAKGGNSGVIYLASEAGQYAYETGPEYQVLDPEYPGVNEKNGPGALYDLYPVPLTVSKPAGEWNTGRIVIRDGHVEHWLNDQKVVDAKIGSDEWNQRVAGSKFADWKGFGENKQGFIALQDHGSPVTYRNVRIKRLDGEDSDGDSKVSQDDGPKRLLFVTQSQGFVHSTVNRKQHELSHAEQILTELGVRSGDFRVDCTQDVATDFTPELLENYDVVAFYTTGDLPIPEATREWFLNTWLAEEGHGFLGVHSAADTYHNYEPFWDMIGGTFVEHPWTADTDVVIKVHADDHPASKPWGAAGTRIPLKEEIYMFKHWQPEKVRVLMSLDMEKTALKRPVHIPILWVKNYGKGRVMHMSMGHREDVWTNPQYQESLIGGVRWLLGKEEGDATPNPELSAAEQKIAETAAK</sequence>
<dbReference type="Gene3D" id="3.40.50.880">
    <property type="match status" value="1"/>
</dbReference>
<feature type="region of interest" description="Disordered" evidence="1">
    <location>
        <begin position="480"/>
        <end position="502"/>
    </location>
</feature>
<reference evidence="5 6" key="1">
    <citation type="submission" date="2019-02" db="EMBL/GenBank/DDBJ databases">
        <title>Deep-cultivation of Planctomycetes and their phenomic and genomic characterization uncovers novel biology.</title>
        <authorList>
            <person name="Wiegand S."/>
            <person name="Jogler M."/>
            <person name="Boedeker C."/>
            <person name="Pinto D."/>
            <person name="Vollmers J."/>
            <person name="Rivas-Marin E."/>
            <person name="Kohn T."/>
            <person name="Peeters S.H."/>
            <person name="Heuer A."/>
            <person name="Rast P."/>
            <person name="Oberbeckmann S."/>
            <person name="Bunk B."/>
            <person name="Jeske O."/>
            <person name="Meyerdierks A."/>
            <person name="Storesund J.E."/>
            <person name="Kallscheuer N."/>
            <person name="Luecker S."/>
            <person name="Lage O.M."/>
            <person name="Pohl T."/>
            <person name="Merkel B.J."/>
            <person name="Hornburger P."/>
            <person name="Mueller R.-W."/>
            <person name="Bruemmer F."/>
            <person name="Labrenz M."/>
            <person name="Spormann A.M."/>
            <person name="Op den Camp H."/>
            <person name="Overmann J."/>
            <person name="Amann R."/>
            <person name="Jetten M.S.M."/>
            <person name="Mascher T."/>
            <person name="Medema M.H."/>
            <person name="Devos D.P."/>
            <person name="Kaster A.-K."/>
            <person name="Ovreas L."/>
            <person name="Rohde M."/>
            <person name="Galperin M.Y."/>
            <person name="Jogler C."/>
        </authorList>
    </citation>
    <scope>NUCLEOTIDE SEQUENCE [LARGE SCALE GENOMIC DNA]</scope>
    <source>
        <strain evidence="5 6">Spa11</strain>
    </source>
</reference>
<dbReference type="PANTHER" id="PTHR40469">
    <property type="entry name" value="SECRETED GLYCOSYL HYDROLASE"/>
    <property type="match status" value="1"/>
</dbReference>
<dbReference type="Proteomes" id="UP000316426">
    <property type="component" value="Chromosome"/>
</dbReference>
<feature type="domain" description="3-keto-alpha-glucoside-1,2-lyase/3-keto-2-hydroxy-glucal hydratase" evidence="4">
    <location>
        <begin position="46"/>
        <end position="228"/>
    </location>
</feature>
<dbReference type="SUPFAM" id="SSF52317">
    <property type="entry name" value="Class I glutamine amidotransferase-like"/>
    <property type="match status" value="1"/>
</dbReference>
<dbReference type="AlphaFoldDB" id="A0A518KEX8"/>
<dbReference type="InterPro" id="IPR010496">
    <property type="entry name" value="AL/BT2_dom"/>
</dbReference>
<dbReference type="InterPro" id="IPR029062">
    <property type="entry name" value="Class_I_gatase-like"/>
</dbReference>
<dbReference type="GO" id="GO:0016787">
    <property type="term" value="F:hydrolase activity"/>
    <property type="evidence" value="ECO:0007669"/>
    <property type="project" value="InterPro"/>
</dbReference>
<protein>
    <submittedName>
        <fullName evidence="5">Trehalose utilization</fullName>
    </submittedName>
</protein>
<accession>A0A518KEX8</accession>
<dbReference type="InterPro" id="IPR029010">
    <property type="entry name" value="ThuA-like"/>
</dbReference>
<feature type="chain" id="PRO_5021740689" evidence="2">
    <location>
        <begin position="28"/>
        <end position="502"/>
    </location>
</feature>
<evidence type="ECO:0000313" key="6">
    <source>
        <dbReference type="Proteomes" id="UP000316426"/>
    </source>
</evidence>
<dbReference type="Pfam" id="PF06283">
    <property type="entry name" value="ThuA"/>
    <property type="match status" value="1"/>
</dbReference>
<evidence type="ECO:0000313" key="5">
    <source>
        <dbReference type="EMBL" id="QDV76346.1"/>
    </source>
</evidence>
<organism evidence="5 6">
    <name type="scientific">Botrimarina mediterranea</name>
    <dbReference type="NCBI Taxonomy" id="2528022"/>
    <lineage>
        <taxon>Bacteria</taxon>
        <taxon>Pseudomonadati</taxon>
        <taxon>Planctomycetota</taxon>
        <taxon>Planctomycetia</taxon>
        <taxon>Pirellulales</taxon>
        <taxon>Lacipirellulaceae</taxon>
        <taxon>Botrimarina</taxon>
    </lineage>
</organism>
<feature type="domain" description="ThuA-like" evidence="3">
    <location>
        <begin position="265"/>
        <end position="474"/>
    </location>
</feature>
<dbReference type="KEGG" id="bmei:Spa11_45760"/>
<proteinExistence type="predicted"/>
<dbReference type="PANTHER" id="PTHR40469:SF2">
    <property type="entry name" value="GALACTOSE-BINDING DOMAIN-LIKE SUPERFAMILY PROTEIN"/>
    <property type="match status" value="1"/>
</dbReference>
<evidence type="ECO:0000259" key="4">
    <source>
        <dbReference type="Pfam" id="PF06439"/>
    </source>
</evidence>
<dbReference type="RefSeq" id="WP_231933082.1">
    <property type="nucleotide sequence ID" value="NZ_CP036349.1"/>
</dbReference>
<keyword evidence="6" id="KW-1185">Reference proteome</keyword>
<evidence type="ECO:0000259" key="3">
    <source>
        <dbReference type="Pfam" id="PF06283"/>
    </source>
</evidence>